<reference evidence="10 11" key="1">
    <citation type="submission" date="2019-09" db="EMBL/GenBank/DDBJ databases">
        <title>Prevalence, distribution, and phylogeny of type two toxin-antitoxin genes possessed by Cronobacter species where C. sakazakii homologs follow sequence type lineages.</title>
        <authorList>
            <person name="Finkelstein S."/>
            <person name="Negrete F."/>
            <person name="Jang H."/>
            <person name="Gopinath G.R."/>
            <person name="Tall B.D."/>
        </authorList>
    </citation>
    <scope>NUCLEOTIDE SEQUENCE [LARGE SCALE GENOMIC DNA]</scope>
    <source>
        <strain evidence="10 11">MOD1_Comp4</strain>
    </source>
</reference>
<evidence type="ECO:0000256" key="5">
    <source>
        <dbReference type="ARBA" id="ARBA00022692"/>
    </source>
</evidence>
<keyword evidence="6 8" id="KW-1133">Transmembrane helix</keyword>
<gene>
    <name evidence="10" type="ORF">FZI38_10580</name>
</gene>
<dbReference type="Gene3D" id="1.10.3720.10">
    <property type="entry name" value="MetI-like"/>
    <property type="match status" value="1"/>
</dbReference>
<name>A0AAN5X508_CROSK</name>
<dbReference type="PROSITE" id="PS50928">
    <property type="entry name" value="ABC_TM1"/>
    <property type="match status" value="1"/>
</dbReference>
<dbReference type="EMBL" id="WAGF01000010">
    <property type="protein sequence ID" value="KAB0878507.1"/>
    <property type="molecule type" value="Genomic_DNA"/>
</dbReference>
<dbReference type="Pfam" id="PF12911">
    <property type="entry name" value="OppC_N"/>
    <property type="match status" value="1"/>
</dbReference>
<dbReference type="InterPro" id="IPR035906">
    <property type="entry name" value="MetI-like_sf"/>
</dbReference>
<evidence type="ECO:0000256" key="1">
    <source>
        <dbReference type="ARBA" id="ARBA00004429"/>
    </source>
</evidence>
<dbReference type="PANTHER" id="PTHR30325">
    <property type="entry name" value="MEMBRANE COMPONENT OF ABC TRANSPORTER"/>
    <property type="match status" value="1"/>
</dbReference>
<dbReference type="InterPro" id="IPR025966">
    <property type="entry name" value="OppC_N"/>
</dbReference>
<keyword evidence="4" id="KW-0997">Cell inner membrane</keyword>
<comment type="caution">
    <text evidence="10">The sequence shown here is derived from an EMBL/GenBank/DDBJ whole genome shotgun (WGS) entry which is preliminary data.</text>
</comment>
<keyword evidence="7 8" id="KW-0472">Membrane</keyword>
<evidence type="ECO:0000256" key="6">
    <source>
        <dbReference type="ARBA" id="ARBA00022989"/>
    </source>
</evidence>
<feature type="transmembrane region" description="Helical" evidence="8">
    <location>
        <begin position="180"/>
        <end position="198"/>
    </location>
</feature>
<keyword evidence="2 8" id="KW-0813">Transport</keyword>
<feature type="transmembrane region" description="Helical" evidence="8">
    <location>
        <begin position="259"/>
        <end position="286"/>
    </location>
</feature>
<feature type="transmembrane region" description="Helical" evidence="8">
    <location>
        <begin position="204"/>
        <end position="222"/>
    </location>
</feature>
<comment type="subcellular location">
    <subcellularLocation>
        <location evidence="1">Cell inner membrane</location>
        <topology evidence="1">Multi-pass membrane protein</topology>
    </subcellularLocation>
    <subcellularLocation>
        <location evidence="8">Cell membrane</location>
        <topology evidence="8">Multi-pass membrane protein</topology>
    </subcellularLocation>
</comment>
<protein>
    <submittedName>
        <fullName evidence="10">ABC transporter permease subunit</fullName>
    </submittedName>
</protein>
<dbReference type="PANTHER" id="PTHR30325:SF0">
    <property type="entry name" value="INNER MEMBRANE ABC TRANSPORTER PERMEASE PROTEIN YEJE"/>
    <property type="match status" value="1"/>
</dbReference>
<dbReference type="GO" id="GO:0005886">
    <property type="term" value="C:plasma membrane"/>
    <property type="evidence" value="ECO:0007669"/>
    <property type="project" value="UniProtKB-SubCell"/>
</dbReference>
<keyword evidence="3" id="KW-1003">Cell membrane</keyword>
<dbReference type="GO" id="GO:0042884">
    <property type="term" value="P:microcin transport"/>
    <property type="evidence" value="ECO:0007669"/>
    <property type="project" value="TreeGrafter"/>
</dbReference>
<keyword evidence="5 8" id="KW-0812">Transmembrane</keyword>
<evidence type="ECO:0000256" key="2">
    <source>
        <dbReference type="ARBA" id="ARBA00022448"/>
    </source>
</evidence>
<evidence type="ECO:0000313" key="11">
    <source>
        <dbReference type="Proteomes" id="UP000439917"/>
    </source>
</evidence>
<dbReference type="NCBIfam" id="NF011596">
    <property type="entry name" value="PRK15021.1"/>
    <property type="match status" value="1"/>
</dbReference>
<feature type="transmembrane region" description="Helical" evidence="8">
    <location>
        <begin position="142"/>
        <end position="168"/>
    </location>
</feature>
<dbReference type="SUPFAM" id="SSF161098">
    <property type="entry name" value="MetI-like"/>
    <property type="match status" value="1"/>
</dbReference>
<comment type="similarity">
    <text evidence="8">Belongs to the binding-protein-dependent transport system permease family.</text>
</comment>
<dbReference type="InterPro" id="IPR000515">
    <property type="entry name" value="MetI-like"/>
</dbReference>
<sequence length="341" mass="38213">MRRLNPVNQARWARFRHNRRGYWSLWIFAIIFALSLCAELIANDKPLAVHYQDRWYFPLIHNYSESDFGGPLATPADYQDPWLQQRLEDKGWVLWAQVRFSGTAINFASDHPFPAPPSAQNWLGTDANGGDVLARILYGTRISLLFGIMLTLCASAIGITVGAIQGYYGGRIDLFGQRFIEIWSGMPTLFLIIILSSVVQPGFWWLLLITVLFGWMTLVGVVRAEFLRTRNFDYIRAAQALGVSDRAIIWRHMLPNAMVATLTFLPFILCGSITVLTELDFLGFGLPLGSPSLGELLLQGKNNLEAPWLGLTAFFSLAILLSLLIFIGEAVRDAFDPGKAV</sequence>
<accession>A0AAN5X508</accession>
<evidence type="ECO:0000256" key="7">
    <source>
        <dbReference type="ARBA" id="ARBA00023136"/>
    </source>
</evidence>
<dbReference type="Proteomes" id="UP000439917">
    <property type="component" value="Unassembled WGS sequence"/>
</dbReference>
<evidence type="ECO:0000259" key="9">
    <source>
        <dbReference type="PROSITE" id="PS50928"/>
    </source>
</evidence>
<feature type="transmembrane region" description="Helical" evidence="8">
    <location>
        <begin position="306"/>
        <end position="327"/>
    </location>
</feature>
<feature type="transmembrane region" description="Helical" evidence="8">
    <location>
        <begin position="21"/>
        <end position="42"/>
    </location>
</feature>
<evidence type="ECO:0000256" key="8">
    <source>
        <dbReference type="RuleBase" id="RU363032"/>
    </source>
</evidence>
<evidence type="ECO:0000313" key="10">
    <source>
        <dbReference type="EMBL" id="KAB0878507.1"/>
    </source>
</evidence>
<dbReference type="AlphaFoldDB" id="A0AAN5X508"/>
<dbReference type="FunFam" id="1.10.3720.10:FF:000005">
    <property type="entry name" value="Microcin C ABC transporter permease"/>
    <property type="match status" value="1"/>
</dbReference>
<evidence type="ECO:0000256" key="4">
    <source>
        <dbReference type="ARBA" id="ARBA00022519"/>
    </source>
</evidence>
<organism evidence="10 11">
    <name type="scientific">Cronobacter sakazakii</name>
    <name type="common">Enterobacter sakazakii</name>
    <dbReference type="NCBI Taxonomy" id="28141"/>
    <lineage>
        <taxon>Bacteria</taxon>
        <taxon>Pseudomonadati</taxon>
        <taxon>Pseudomonadota</taxon>
        <taxon>Gammaproteobacteria</taxon>
        <taxon>Enterobacterales</taxon>
        <taxon>Enterobacteriaceae</taxon>
        <taxon>Cronobacter</taxon>
    </lineage>
</organism>
<proteinExistence type="inferred from homology"/>
<dbReference type="CDD" id="cd06261">
    <property type="entry name" value="TM_PBP2"/>
    <property type="match status" value="1"/>
</dbReference>
<feature type="domain" description="ABC transmembrane type-1" evidence="9">
    <location>
        <begin position="140"/>
        <end position="332"/>
    </location>
</feature>
<dbReference type="Pfam" id="PF00528">
    <property type="entry name" value="BPD_transp_1"/>
    <property type="match status" value="1"/>
</dbReference>
<evidence type="ECO:0000256" key="3">
    <source>
        <dbReference type="ARBA" id="ARBA00022475"/>
    </source>
</evidence>
<dbReference type="GO" id="GO:0055085">
    <property type="term" value="P:transmembrane transport"/>
    <property type="evidence" value="ECO:0007669"/>
    <property type="project" value="InterPro"/>
</dbReference>